<evidence type="ECO:0000259" key="4">
    <source>
        <dbReference type="Pfam" id="PF13359"/>
    </source>
</evidence>
<feature type="domain" description="DDE Tnp4" evidence="4">
    <location>
        <begin position="7"/>
        <end position="53"/>
    </location>
</feature>
<keyword evidence="2" id="KW-0479">Metal-binding</keyword>
<dbReference type="EMBL" id="VSRR010131532">
    <property type="protein sequence ID" value="MPD02466.1"/>
    <property type="molecule type" value="Genomic_DNA"/>
</dbReference>
<name>A0A5B7K6P2_PORTR</name>
<dbReference type="AlphaFoldDB" id="A0A5B7K6P2"/>
<dbReference type="Pfam" id="PF13359">
    <property type="entry name" value="DDE_Tnp_4"/>
    <property type="match status" value="1"/>
</dbReference>
<evidence type="ECO:0000256" key="1">
    <source>
        <dbReference type="ARBA" id="ARBA00001968"/>
    </source>
</evidence>
<reference evidence="5 6" key="1">
    <citation type="submission" date="2019-05" db="EMBL/GenBank/DDBJ databases">
        <title>Another draft genome of Portunus trituberculatus and its Hox gene families provides insights of decapod evolution.</title>
        <authorList>
            <person name="Jeong J.-H."/>
            <person name="Song I."/>
            <person name="Kim S."/>
            <person name="Choi T."/>
            <person name="Kim D."/>
            <person name="Ryu S."/>
            <person name="Kim W."/>
        </authorList>
    </citation>
    <scope>NUCLEOTIDE SEQUENCE [LARGE SCALE GENOMIC DNA]</scope>
    <source>
        <tissue evidence="5">Muscle</tissue>
    </source>
</reference>
<organism evidence="5 6">
    <name type="scientific">Portunus trituberculatus</name>
    <name type="common">Swimming crab</name>
    <name type="synonym">Neptunus trituberculatus</name>
    <dbReference type="NCBI Taxonomy" id="210409"/>
    <lineage>
        <taxon>Eukaryota</taxon>
        <taxon>Metazoa</taxon>
        <taxon>Ecdysozoa</taxon>
        <taxon>Arthropoda</taxon>
        <taxon>Crustacea</taxon>
        <taxon>Multicrustacea</taxon>
        <taxon>Malacostraca</taxon>
        <taxon>Eumalacostraca</taxon>
        <taxon>Eucarida</taxon>
        <taxon>Decapoda</taxon>
        <taxon>Pleocyemata</taxon>
        <taxon>Brachyura</taxon>
        <taxon>Eubrachyura</taxon>
        <taxon>Portunoidea</taxon>
        <taxon>Portunidae</taxon>
        <taxon>Portuninae</taxon>
        <taxon>Portunus</taxon>
    </lineage>
</organism>
<dbReference type="Proteomes" id="UP000324222">
    <property type="component" value="Unassembled WGS sequence"/>
</dbReference>
<comment type="cofactor">
    <cofactor evidence="1">
        <name>a divalent metal cation</name>
        <dbReference type="ChEBI" id="CHEBI:60240"/>
    </cofactor>
</comment>
<dbReference type="OrthoDB" id="6509413at2759"/>
<feature type="compositionally biased region" description="Basic and acidic residues" evidence="3">
    <location>
        <begin position="57"/>
        <end position="71"/>
    </location>
</feature>
<evidence type="ECO:0000313" key="6">
    <source>
        <dbReference type="Proteomes" id="UP000324222"/>
    </source>
</evidence>
<feature type="compositionally biased region" description="Pro residues" evidence="3">
    <location>
        <begin position="78"/>
        <end position="88"/>
    </location>
</feature>
<dbReference type="InterPro" id="IPR027806">
    <property type="entry name" value="HARBI1_dom"/>
</dbReference>
<evidence type="ECO:0000313" key="5">
    <source>
        <dbReference type="EMBL" id="MPD02466.1"/>
    </source>
</evidence>
<accession>A0A5B7K6P2</accession>
<feature type="region of interest" description="Disordered" evidence="3">
    <location>
        <begin position="57"/>
        <end position="94"/>
    </location>
</feature>
<dbReference type="GO" id="GO:0046872">
    <property type="term" value="F:metal ion binding"/>
    <property type="evidence" value="ECO:0007669"/>
    <property type="project" value="UniProtKB-KW"/>
</dbReference>
<sequence length="108" mass="11862">MTNTITEHKRTSSTVERGIGRWKRRFHILHSEIRVTPPAYVAKVTQVCAMLHNVCKDRNIPEPDGEGHTGEGVDGGDPDPPGPQPPVGTRPCEGLLCRDMSTFTSSNK</sequence>
<comment type="caution">
    <text evidence="5">The sequence shown here is derived from an EMBL/GenBank/DDBJ whole genome shotgun (WGS) entry which is preliminary data.</text>
</comment>
<protein>
    <recommendedName>
        <fullName evidence="4">DDE Tnp4 domain-containing protein</fullName>
    </recommendedName>
</protein>
<gene>
    <name evidence="5" type="ORF">E2C01_098051</name>
</gene>
<evidence type="ECO:0000256" key="3">
    <source>
        <dbReference type="SAM" id="MobiDB-lite"/>
    </source>
</evidence>
<proteinExistence type="predicted"/>
<keyword evidence="6" id="KW-1185">Reference proteome</keyword>
<evidence type="ECO:0000256" key="2">
    <source>
        <dbReference type="ARBA" id="ARBA00022723"/>
    </source>
</evidence>